<reference evidence="2" key="1">
    <citation type="journal article" date="2014" name="Nat. Genet.">
        <title>The genome of the stress-tolerant wild tomato species Solanum pennellii.</title>
        <authorList>
            <person name="Bolger A."/>
            <person name="Scossa F."/>
            <person name="Bolger M.E."/>
            <person name="Lanz C."/>
            <person name="Maumus F."/>
            <person name="Tohge T."/>
            <person name="Quesneville H."/>
            <person name="Alseekh S."/>
            <person name="Sorensen I."/>
            <person name="Lichtenstein G."/>
            <person name="Fich E.A."/>
            <person name="Conte M."/>
            <person name="Keller H."/>
            <person name="Schneeberger K."/>
            <person name="Schwacke R."/>
            <person name="Ofner I."/>
            <person name="Vrebalov J."/>
            <person name="Xu Y."/>
            <person name="Osorio S."/>
            <person name="Aflitos S.A."/>
            <person name="Schijlen E."/>
            <person name="Jimenez-Gomez J.M."/>
            <person name="Ryngajllo M."/>
            <person name="Kimura S."/>
            <person name="Kumar R."/>
            <person name="Koenig D."/>
            <person name="Headland L.R."/>
            <person name="Maloof J.N."/>
            <person name="Sinha N."/>
            <person name="van Ham R.C."/>
            <person name="Lankhorst R.K."/>
            <person name="Mao L."/>
            <person name="Vogel A."/>
            <person name="Arsova B."/>
            <person name="Panstruga R."/>
            <person name="Fei Z."/>
            <person name="Rose J.K."/>
            <person name="Zamir D."/>
            <person name="Carrari F."/>
            <person name="Giovannoni J.J."/>
            <person name="Weigel D."/>
            <person name="Usadel B."/>
            <person name="Fernie A.R."/>
        </authorList>
    </citation>
    <scope>NUCLEOTIDE SEQUENCE [LARGE SCALE GENOMIC DNA]</scope>
    <source>
        <strain evidence="2">cv. LA0716</strain>
    </source>
</reference>
<keyword evidence="2" id="KW-1185">Reference proteome</keyword>
<gene>
    <name evidence="3" type="primary">LOC114074876</name>
</gene>
<reference evidence="3" key="2">
    <citation type="submission" date="2025-08" db="UniProtKB">
        <authorList>
            <consortium name="RefSeq"/>
        </authorList>
    </citation>
    <scope>IDENTIFICATION</scope>
</reference>
<organism evidence="2 3">
    <name type="scientific">Solanum pennellii</name>
    <name type="common">Tomato</name>
    <name type="synonym">Lycopersicon pennellii</name>
    <dbReference type="NCBI Taxonomy" id="28526"/>
    <lineage>
        <taxon>Eukaryota</taxon>
        <taxon>Viridiplantae</taxon>
        <taxon>Streptophyta</taxon>
        <taxon>Embryophyta</taxon>
        <taxon>Tracheophyta</taxon>
        <taxon>Spermatophyta</taxon>
        <taxon>Magnoliopsida</taxon>
        <taxon>eudicotyledons</taxon>
        <taxon>Gunneridae</taxon>
        <taxon>Pentapetalae</taxon>
        <taxon>asterids</taxon>
        <taxon>lamiids</taxon>
        <taxon>Solanales</taxon>
        <taxon>Solanaceae</taxon>
        <taxon>Solanoideae</taxon>
        <taxon>Solaneae</taxon>
        <taxon>Solanum</taxon>
        <taxon>Solanum subgen. Lycopersicon</taxon>
    </lineage>
</organism>
<evidence type="ECO:0000313" key="3">
    <source>
        <dbReference type="RefSeq" id="XP_027768756.1"/>
    </source>
</evidence>
<proteinExistence type="predicted"/>
<dbReference type="GeneID" id="114074876"/>
<evidence type="ECO:0000313" key="2">
    <source>
        <dbReference type="Proteomes" id="UP000694930"/>
    </source>
</evidence>
<evidence type="ECO:0000256" key="1">
    <source>
        <dbReference type="SAM" id="MobiDB-lite"/>
    </source>
</evidence>
<dbReference type="Proteomes" id="UP000694930">
    <property type="component" value="Chromosome 11"/>
</dbReference>
<feature type="compositionally biased region" description="Basic and acidic residues" evidence="1">
    <location>
        <begin position="68"/>
        <end position="82"/>
    </location>
</feature>
<sequence>MTCGNCSAVGHNRRRCPLLQEGRQVLPDEPILMPTLEFVASSSRQTSHQSSEEFNEVAGSSKSKRKNVSKDKVDALPKRSKNDGKEKVIAPLIAIVDQDEVEDSIESEDENTILAPRVISEEKTRLQMKKMLQQPIGSRMISFKGDENGVVVPTNLPYSPKKLTWKGKACVTSSQLKKDEEKKIGKLKAKRGKH</sequence>
<name>A0ABM1UZ38_SOLPN</name>
<dbReference type="RefSeq" id="XP_027768756.1">
    <property type="nucleotide sequence ID" value="XM_027912955.1"/>
</dbReference>
<protein>
    <submittedName>
        <fullName evidence="3">Uncharacterized protein LOC114074876</fullName>
    </submittedName>
</protein>
<accession>A0ABM1UZ38</accession>
<feature type="region of interest" description="Disordered" evidence="1">
    <location>
        <begin position="38"/>
        <end position="82"/>
    </location>
</feature>